<evidence type="ECO:0000256" key="1">
    <source>
        <dbReference type="SAM" id="Phobius"/>
    </source>
</evidence>
<dbReference type="AlphaFoldDB" id="A0A1B8ZZ08"/>
<reference evidence="2 3" key="1">
    <citation type="submission" date="2016-07" db="EMBL/GenBank/DDBJ databases">
        <authorList>
            <person name="Jeong J.-J."/>
            <person name="Kim D.W."/>
            <person name="Sang M.K."/>
            <person name="Choi I.-G."/>
            <person name="Kim K.D."/>
        </authorList>
    </citation>
    <scope>NUCLEOTIDE SEQUENCE [LARGE SCALE GENOMIC DNA]</scope>
    <source>
        <strain evidence="2 3">UTM-3</strain>
    </source>
</reference>
<evidence type="ECO:0000313" key="3">
    <source>
        <dbReference type="Proteomes" id="UP000092651"/>
    </source>
</evidence>
<dbReference type="RefSeq" id="WP_065393416.1">
    <property type="nucleotide sequence ID" value="NZ_JBOFOB010000232.1"/>
</dbReference>
<feature type="transmembrane region" description="Helical" evidence="1">
    <location>
        <begin position="7"/>
        <end position="28"/>
    </location>
</feature>
<proteinExistence type="predicted"/>
<keyword evidence="3" id="KW-1185">Reference proteome</keyword>
<feature type="transmembrane region" description="Helical" evidence="1">
    <location>
        <begin position="118"/>
        <end position="136"/>
    </location>
</feature>
<accession>A0A1B8ZZ08</accession>
<keyword evidence="1" id="KW-0472">Membrane</keyword>
<evidence type="ECO:0000313" key="2">
    <source>
        <dbReference type="EMBL" id="OCA76784.1"/>
    </source>
</evidence>
<feature type="transmembrane region" description="Helical" evidence="1">
    <location>
        <begin position="156"/>
        <end position="176"/>
    </location>
</feature>
<evidence type="ECO:0008006" key="4">
    <source>
        <dbReference type="Google" id="ProtNLM"/>
    </source>
</evidence>
<dbReference type="Proteomes" id="UP000092651">
    <property type="component" value="Unassembled WGS sequence"/>
</dbReference>
<feature type="transmembrane region" description="Helical" evidence="1">
    <location>
        <begin position="64"/>
        <end position="81"/>
    </location>
</feature>
<protein>
    <recommendedName>
        <fullName evidence="4">Histidine kinase</fullName>
    </recommendedName>
</protein>
<dbReference type="EMBL" id="MAYH01000002">
    <property type="protein sequence ID" value="OCA76784.1"/>
    <property type="molecule type" value="Genomic_DNA"/>
</dbReference>
<sequence length="215" mass="25708">MTEIQKIFSSIMYGGEAIAALVSIIYYNRVKKTPWKYLAIYLVIIFLCESSVKWGEEQLRIDRILFYNYFVIPLQFIFFYWLYAKESLKKPKLFYIMTGAYLLTYVLRALFFPEKKTIFSFNYNIGCLFLMALVIMEYYKQVNSSEILNFSKNKMFYINLGVTLFYIANLPFMTFNSLLYKYMEIWDIYFIYFQVSGAVMYILFASALIWGKQNS</sequence>
<dbReference type="OrthoDB" id="1349006at2"/>
<feature type="transmembrane region" description="Helical" evidence="1">
    <location>
        <begin position="34"/>
        <end position="52"/>
    </location>
</feature>
<comment type="caution">
    <text evidence="2">The sequence shown here is derived from an EMBL/GenBank/DDBJ whole genome shotgun (WGS) entry which is preliminary data.</text>
</comment>
<feature type="transmembrane region" description="Helical" evidence="1">
    <location>
        <begin position="188"/>
        <end position="210"/>
    </location>
</feature>
<feature type="transmembrane region" description="Helical" evidence="1">
    <location>
        <begin position="93"/>
        <end position="111"/>
    </location>
</feature>
<name>A0A1B8ZZ08_9FLAO</name>
<gene>
    <name evidence="2" type="ORF">BBI01_21700</name>
</gene>
<organism evidence="2 3">
    <name type="scientific">Chryseobacterium artocarpi</name>
    <dbReference type="NCBI Taxonomy" id="1414727"/>
    <lineage>
        <taxon>Bacteria</taxon>
        <taxon>Pseudomonadati</taxon>
        <taxon>Bacteroidota</taxon>
        <taxon>Flavobacteriia</taxon>
        <taxon>Flavobacteriales</taxon>
        <taxon>Weeksellaceae</taxon>
        <taxon>Chryseobacterium group</taxon>
        <taxon>Chryseobacterium</taxon>
    </lineage>
</organism>
<keyword evidence="1" id="KW-0812">Transmembrane</keyword>
<keyword evidence="1" id="KW-1133">Transmembrane helix</keyword>